<accession>A0A4R4N9J3</accession>
<dbReference type="PIRSF" id="PIRSF007663">
    <property type="entry name" value="UCP007663"/>
    <property type="match status" value="1"/>
</dbReference>
<sequence length="808" mass="88397">MVTNDGYTRRGMLTTGLGAAAGSVLVTGANAAPARAGTRHGPQDGPLTLWYTRPAAEWLEALPVGCGRIGAMVFGGVATERLQLNEDSIWAGGPHTYDNPEALAALPQIRQWVWEDKWQQAQNLADEKFLGVPSEQAPYQVLGDLTLTFPGSAEFTDYRRELDLTRAVTTVTYVRDGVRHTREVFASNPGQVIVVRHTADKPGSVTFEAAFSSPQTTTTAAAGPATIALDGVSGDTQGLKGEVRFRALARAEAKGGTVATDDGTLAVTGADEVTLLISMGSGYRSYKDVGGDPDEVAERHLKRAAGRPYEVLRREHVRDYSKLFGRVEIDLGTSDAAALPTDERIVRQQLDTDPQLAALYFQYGRYLLISCSRAPGHAANLQGIWNDSLTPAWESKYTININCEMNYWPAGPGNLIECMDPLFDLIKDLAETGARTARTQYGAKGWVAHHNTDGWRGTAPVDYAFYGVWPTGGAWLCLTLWEHYLYTGDERRLREHFPLIKGSVEFFLDTLRTDPRTGYLVTNPSHSPEVGHHEDGGENVSICAGPTMDMQILRDLFGAFAQASEALGIEEDLRARAGEARSRLVPNQVGHLGQIQEWQEDYRGDAALSRSRHISHLWGLFPGHQIDPRLSPDLAQAARRTLELRGEAGAGWSLAWKINFWARLLDAAEAYERLGNLLVPARTAPNMFDLHPPFQIDGNFGGVSGITEMLLQSHGDQVHLLPALPAAWPAGSYRGLRARGGFEVDLTWDGGALRRGRIRSDLGRRLTLRTAHPVAVTERGRPVKADRPEPGVLVLDTRKGATYELAMA</sequence>
<dbReference type="Gene3D" id="2.60.40.1180">
    <property type="entry name" value="Golgi alpha-mannosidase II"/>
    <property type="match status" value="1"/>
</dbReference>
<evidence type="ECO:0000259" key="3">
    <source>
        <dbReference type="Pfam" id="PF22124"/>
    </source>
</evidence>
<dbReference type="PANTHER" id="PTHR31084">
    <property type="entry name" value="ALPHA-L-FUCOSIDASE 2"/>
    <property type="match status" value="1"/>
</dbReference>
<dbReference type="Pfam" id="PF22124">
    <property type="entry name" value="Glyco_hydro_95_cat"/>
    <property type="match status" value="1"/>
</dbReference>
<organism evidence="4 5">
    <name type="scientific">Nonomuraea longispora</name>
    <dbReference type="NCBI Taxonomy" id="1848320"/>
    <lineage>
        <taxon>Bacteria</taxon>
        <taxon>Bacillati</taxon>
        <taxon>Actinomycetota</taxon>
        <taxon>Actinomycetes</taxon>
        <taxon>Streptosporangiales</taxon>
        <taxon>Streptosporangiaceae</taxon>
        <taxon>Nonomuraea</taxon>
    </lineage>
</organism>
<feature type="domain" description="Glycosyl hydrolase family 95 N-terminal" evidence="1">
    <location>
        <begin position="49"/>
        <end position="285"/>
    </location>
</feature>
<reference evidence="4 5" key="1">
    <citation type="submission" date="2019-02" db="EMBL/GenBank/DDBJ databases">
        <title>Draft genome sequences of novel Actinobacteria.</title>
        <authorList>
            <person name="Sahin N."/>
            <person name="Ay H."/>
            <person name="Saygin H."/>
        </authorList>
    </citation>
    <scope>NUCLEOTIDE SEQUENCE [LARGE SCALE GENOMIC DNA]</scope>
    <source>
        <strain evidence="4 5">KC201</strain>
    </source>
</reference>
<feature type="domain" description="Glycosyl hydrolase family 95 catalytic" evidence="3">
    <location>
        <begin position="309"/>
        <end position="710"/>
    </location>
</feature>
<dbReference type="SUPFAM" id="SSF48208">
    <property type="entry name" value="Six-hairpin glycosidases"/>
    <property type="match status" value="1"/>
</dbReference>
<keyword evidence="4" id="KW-0378">Hydrolase</keyword>
<dbReference type="InterPro" id="IPR054363">
    <property type="entry name" value="GH95_cat"/>
</dbReference>
<evidence type="ECO:0000313" key="4">
    <source>
        <dbReference type="EMBL" id="TDC05648.1"/>
    </source>
</evidence>
<dbReference type="InterPro" id="IPR012341">
    <property type="entry name" value="6hp_glycosidase-like_sf"/>
</dbReference>
<gene>
    <name evidence="4" type="ORF">E1267_18800</name>
</gene>
<dbReference type="Proteomes" id="UP000295157">
    <property type="component" value="Unassembled WGS sequence"/>
</dbReference>
<dbReference type="OrthoDB" id="9802600at2"/>
<dbReference type="InterPro" id="IPR016518">
    <property type="entry name" value="Alpha-L-fucosidase"/>
</dbReference>
<evidence type="ECO:0000259" key="2">
    <source>
        <dbReference type="Pfam" id="PF21307"/>
    </source>
</evidence>
<keyword evidence="5" id="KW-1185">Reference proteome</keyword>
<dbReference type="InterPro" id="IPR049053">
    <property type="entry name" value="AFCA-like_C"/>
</dbReference>
<dbReference type="Pfam" id="PF14498">
    <property type="entry name" value="Glyco_hyd_65N_2"/>
    <property type="match status" value="1"/>
</dbReference>
<dbReference type="Pfam" id="PF21307">
    <property type="entry name" value="Glyco_hydro_95_C"/>
    <property type="match status" value="1"/>
</dbReference>
<feature type="domain" description="Alpha fucosidase A-like C-terminal" evidence="2">
    <location>
        <begin position="712"/>
        <end position="805"/>
    </location>
</feature>
<dbReference type="InterPro" id="IPR013780">
    <property type="entry name" value="Glyco_hydro_b"/>
</dbReference>
<dbReference type="PROSITE" id="PS51318">
    <property type="entry name" value="TAT"/>
    <property type="match status" value="1"/>
</dbReference>
<proteinExistence type="predicted"/>
<dbReference type="InterPro" id="IPR008928">
    <property type="entry name" value="6-hairpin_glycosidase_sf"/>
</dbReference>
<evidence type="ECO:0000259" key="1">
    <source>
        <dbReference type="Pfam" id="PF14498"/>
    </source>
</evidence>
<dbReference type="GO" id="GO:0004560">
    <property type="term" value="F:alpha-L-fucosidase activity"/>
    <property type="evidence" value="ECO:0007669"/>
    <property type="project" value="InterPro"/>
</dbReference>
<dbReference type="AlphaFoldDB" id="A0A4R4N9J3"/>
<dbReference type="EMBL" id="SMJZ01000066">
    <property type="protein sequence ID" value="TDC05648.1"/>
    <property type="molecule type" value="Genomic_DNA"/>
</dbReference>
<dbReference type="Gene3D" id="1.50.10.10">
    <property type="match status" value="1"/>
</dbReference>
<dbReference type="Gene3D" id="2.70.98.50">
    <property type="entry name" value="putative glycoside hydrolase family protein from bacillus halodurans"/>
    <property type="match status" value="1"/>
</dbReference>
<name>A0A4R4N9J3_9ACTN</name>
<protein>
    <submittedName>
        <fullName evidence="4">Glycoside hydrolase family 95 protein</fullName>
    </submittedName>
</protein>
<dbReference type="InterPro" id="IPR006311">
    <property type="entry name" value="TAT_signal"/>
</dbReference>
<dbReference type="RefSeq" id="WP_132333870.1">
    <property type="nucleotide sequence ID" value="NZ_SMJZ01000066.1"/>
</dbReference>
<evidence type="ECO:0000313" key="5">
    <source>
        <dbReference type="Proteomes" id="UP000295157"/>
    </source>
</evidence>
<dbReference type="PANTHER" id="PTHR31084:SF0">
    <property type="entry name" value="ALPHA-L-FUCOSIDASE 2"/>
    <property type="match status" value="1"/>
</dbReference>
<dbReference type="GO" id="GO:0005975">
    <property type="term" value="P:carbohydrate metabolic process"/>
    <property type="evidence" value="ECO:0007669"/>
    <property type="project" value="InterPro"/>
</dbReference>
<dbReference type="InterPro" id="IPR027414">
    <property type="entry name" value="GH95_N_dom"/>
</dbReference>
<comment type="caution">
    <text evidence="4">The sequence shown here is derived from an EMBL/GenBank/DDBJ whole genome shotgun (WGS) entry which is preliminary data.</text>
</comment>